<dbReference type="OrthoDB" id="294295at2759"/>
<dbReference type="InterPro" id="IPR052178">
    <property type="entry name" value="Sec_Metab_Biosynth_SDR"/>
</dbReference>
<dbReference type="GO" id="GO:0016491">
    <property type="term" value="F:oxidoreductase activity"/>
    <property type="evidence" value="ECO:0007669"/>
    <property type="project" value="UniProtKB-KW"/>
</dbReference>
<organism evidence="5 6">
    <name type="scientific">Wickerhamomyces mucosus</name>
    <dbReference type="NCBI Taxonomy" id="1378264"/>
    <lineage>
        <taxon>Eukaryota</taxon>
        <taxon>Fungi</taxon>
        <taxon>Dikarya</taxon>
        <taxon>Ascomycota</taxon>
        <taxon>Saccharomycotina</taxon>
        <taxon>Saccharomycetes</taxon>
        <taxon>Phaffomycetales</taxon>
        <taxon>Wickerhamomycetaceae</taxon>
        <taxon>Wickerhamomyces</taxon>
    </lineage>
</organism>
<comment type="caution">
    <text evidence="5">The sequence shown here is derived from an EMBL/GenBank/DDBJ whole genome shotgun (WGS) entry which is preliminary data.</text>
</comment>
<reference evidence="5" key="1">
    <citation type="journal article" date="2021" name="Open Biol.">
        <title>Shared evolutionary footprints suggest mitochondrial oxidative damage underlies multiple complex I losses in fungi.</title>
        <authorList>
            <person name="Schikora-Tamarit M.A."/>
            <person name="Marcet-Houben M."/>
            <person name="Nosek J."/>
            <person name="Gabaldon T."/>
        </authorList>
    </citation>
    <scope>NUCLEOTIDE SEQUENCE</scope>
    <source>
        <strain evidence="5">CBS6341</strain>
    </source>
</reference>
<dbReference type="Gene3D" id="3.40.50.720">
    <property type="entry name" value="NAD(P)-binding Rossmann-like Domain"/>
    <property type="match status" value="1"/>
</dbReference>
<dbReference type="FunFam" id="3.40.50.720:FF:000084">
    <property type="entry name" value="Short-chain dehydrogenase reductase"/>
    <property type="match status" value="1"/>
</dbReference>
<evidence type="ECO:0000313" key="6">
    <source>
        <dbReference type="Proteomes" id="UP000769528"/>
    </source>
</evidence>
<accession>A0A9P8PR95</accession>
<dbReference type="AlphaFoldDB" id="A0A9P8PR95"/>
<dbReference type="SUPFAM" id="SSF51735">
    <property type="entry name" value="NAD(P)-binding Rossmann-fold domains"/>
    <property type="match status" value="1"/>
</dbReference>
<evidence type="ECO:0000256" key="3">
    <source>
        <dbReference type="ARBA" id="ARBA00023002"/>
    </source>
</evidence>
<dbReference type="Pfam" id="PF00106">
    <property type="entry name" value="adh_short"/>
    <property type="match status" value="1"/>
</dbReference>
<reference evidence="5" key="2">
    <citation type="submission" date="2021-01" db="EMBL/GenBank/DDBJ databases">
        <authorList>
            <person name="Schikora-Tamarit M.A."/>
        </authorList>
    </citation>
    <scope>NUCLEOTIDE SEQUENCE</scope>
    <source>
        <strain evidence="5">CBS6341</strain>
    </source>
</reference>
<gene>
    <name evidence="5" type="ORF">WICMUC_002340</name>
</gene>
<proteinExistence type="inferred from homology"/>
<keyword evidence="3" id="KW-0560">Oxidoreductase</keyword>
<dbReference type="EMBL" id="JAEUBF010000681">
    <property type="protein sequence ID" value="KAH3676044.1"/>
    <property type="molecule type" value="Genomic_DNA"/>
</dbReference>
<dbReference type="PRINTS" id="PR00080">
    <property type="entry name" value="SDRFAMILY"/>
</dbReference>
<dbReference type="InterPro" id="IPR002347">
    <property type="entry name" value="SDR_fam"/>
</dbReference>
<evidence type="ECO:0000256" key="1">
    <source>
        <dbReference type="ARBA" id="ARBA00006484"/>
    </source>
</evidence>
<dbReference type="Proteomes" id="UP000769528">
    <property type="component" value="Unassembled WGS sequence"/>
</dbReference>
<keyword evidence="2" id="KW-0521">NADP</keyword>
<comment type="similarity">
    <text evidence="1 4">Belongs to the short-chain dehydrogenases/reductases (SDR) family.</text>
</comment>
<protein>
    <submittedName>
        <fullName evidence="5">Uncharacterized protein</fullName>
    </submittedName>
</protein>
<keyword evidence="6" id="KW-1185">Reference proteome</keyword>
<evidence type="ECO:0000256" key="2">
    <source>
        <dbReference type="ARBA" id="ARBA00022857"/>
    </source>
</evidence>
<dbReference type="PANTHER" id="PTHR43618">
    <property type="entry name" value="7-ALPHA-HYDROXYSTEROID DEHYDROGENASE"/>
    <property type="match status" value="1"/>
</dbReference>
<dbReference type="InterPro" id="IPR036291">
    <property type="entry name" value="NAD(P)-bd_dom_sf"/>
</dbReference>
<sequence>MTRLNVDGKVVVITGGSRGLGLHCAEALLKHGAKSIYITSRKQKAVDDAVIYLKDIVDKFKEKNQFYNKGNGIKIHGLAADISTAQGNIKFVELVSKYEDKVDILIPNAGASWGAPLTKHPEEAFDKVLDLNIKGVFLTIQKFYPLLLKAGSSDYSARILIMGSVAGISPNLGLMGGTYGYLSSKAGVAHLGKSLALELGPQNINVNILAPGFIPSKMSNGLLSKFGKEFADKNPKKRIGTNKDLESAVLFFSAKESDYINGAIIPIDGGQHLGDAPAFSSIL</sequence>
<evidence type="ECO:0000313" key="5">
    <source>
        <dbReference type="EMBL" id="KAH3676044.1"/>
    </source>
</evidence>
<dbReference type="PRINTS" id="PR00081">
    <property type="entry name" value="GDHRDH"/>
</dbReference>
<dbReference type="PANTHER" id="PTHR43618:SF12">
    <property type="entry name" value="OXIDOREDUCTASE, SHORT-CHAIN DEHYDROGENASE_REDUCTASE FAMILY (AFU_ORTHOLOGUE AFUA_1G14540)"/>
    <property type="match status" value="1"/>
</dbReference>
<evidence type="ECO:0000256" key="4">
    <source>
        <dbReference type="RuleBase" id="RU000363"/>
    </source>
</evidence>
<name>A0A9P8PR95_9ASCO</name>